<dbReference type="Proteomes" id="UP001165960">
    <property type="component" value="Unassembled WGS sequence"/>
</dbReference>
<proteinExistence type="predicted"/>
<evidence type="ECO:0000313" key="2">
    <source>
        <dbReference type="Proteomes" id="UP001165960"/>
    </source>
</evidence>
<name>A0ACC2TX36_9FUNG</name>
<reference evidence="1" key="1">
    <citation type="submission" date="2022-04" db="EMBL/GenBank/DDBJ databases">
        <title>Genome of the entomopathogenic fungus Entomophthora muscae.</title>
        <authorList>
            <person name="Elya C."/>
            <person name="Lovett B.R."/>
            <person name="Lee E."/>
            <person name="Macias A.M."/>
            <person name="Hajek A.E."/>
            <person name="De Bivort B.L."/>
            <person name="Kasson M.T."/>
            <person name="De Fine Licht H.H."/>
            <person name="Stajich J.E."/>
        </authorList>
    </citation>
    <scope>NUCLEOTIDE SEQUENCE</scope>
    <source>
        <strain evidence="1">Berkeley</strain>
    </source>
</reference>
<keyword evidence="2" id="KW-1185">Reference proteome</keyword>
<accession>A0ACC2TX36</accession>
<protein>
    <submittedName>
        <fullName evidence="1">Translational activator of GCN4</fullName>
    </submittedName>
</protein>
<comment type="caution">
    <text evidence="1">The sequence shown here is derived from an EMBL/GenBank/DDBJ whole genome shotgun (WGS) entry which is preliminary data.</text>
</comment>
<dbReference type="EMBL" id="QTSX02001840">
    <property type="protein sequence ID" value="KAJ9079219.1"/>
    <property type="molecule type" value="Genomic_DNA"/>
</dbReference>
<gene>
    <name evidence="1" type="primary">GCN1_10</name>
    <name evidence="1" type="ORF">DSO57_1037717</name>
</gene>
<organism evidence="1 2">
    <name type="scientific">Entomophthora muscae</name>
    <dbReference type="NCBI Taxonomy" id="34485"/>
    <lineage>
        <taxon>Eukaryota</taxon>
        <taxon>Fungi</taxon>
        <taxon>Fungi incertae sedis</taxon>
        <taxon>Zoopagomycota</taxon>
        <taxon>Entomophthoromycotina</taxon>
        <taxon>Entomophthoromycetes</taxon>
        <taxon>Entomophthorales</taxon>
        <taxon>Entomophthoraceae</taxon>
        <taxon>Entomophthora</taxon>
    </lineage>
</organism>
<sequence length="263" mass="28015">MAASSLADLVRRVGESGLKKILPILHVDLDSSEFEVRKAAVVALSEMIVVLGKSDTADFLNVTTLAVLKALCDPSSHVRETAARTFDILHQHIGPAALEAILPPLLDDLKSGRDSNALEAIQELVSVRANVVLPAAIPSLLTTPISRFDALALRALVVAGGAAINNRLRMVLPPLLKSCNQSDAAAEEAVRATLEALLAQVDNSGLELLLEIFLDWIQSDSNESRAEGCAAMAMFSGLRKTGWKYSPCCGLDPYLDPPVPCSL</sequence>
<evidence type="ECO:0000313" key="1">
    <source>
        <dbReference type="EMBL" id="KAJ9079219.1"/>
    </source>
</evidence>